<name>A0AAE1HPB1_9NEOP</name>
<accession>A0AAE1HPB1</accession>
<dbReference type="PANTHER" id="PTHR46579:SF1">
    <property type="entry name" value="F5_8 TYPE C DOMAIN-CONTAINING PROTEIN"/>
    <property type="match status" value="1"/>
</dbReference>
<organism evidence="2 3">
    <name type="scientific">Frankliniella fusca</name>
    <dbReference type="NCBI Taxonomy" id="407009"/>
    <lineage>
        <taxon>Eukaryota</taxon>
        <taxon>Metazoa</taxon>
        <taxon>Ecdysozoa</taxon>
        <taxon>Arthropoda</taxon>
        <taxon>Hexapoda</taxon>
        <taxon>Insecta</taxon>
        <taxon>Pterygota</taxon>
        <taxon>Neoptera</taxon>
        <taxon>Paraneoptera</taxon>
        <taxon>Thysanoptera</taxon>
        <taxon>Terebrantia</taxon>
        <taxon>Thripoidea</taxon>
        <taxon>Thripidae</taxon>
        <taxon>Frankliniella</taxon>
    </lineage>
</organism>
<dbReference type="Proteomes" id="UP001219518">
    <property type="component" value="Unassembled WGS sequence"/>
</dbReference>
<sequence length="948" mass="106975">MESQKNLMKCTFCAFQCFDETSYNRHYVKKHRLEEDFSVKCALCATRDGNEVQYNNLTSFKSHLQRSHGSSKNYTEHLFVTGSSSRNSTSGTLSVPASEIAIGQSQLTASSSAFSWSSSTFPSSAASECATEHIQIATSGSGGSGNISSTVTCEAEEHVEEVQVNLPNRSDSEDDAGVSEECWSGSESESDSALGDNKTSAQQAENQDSPNLKWQSAKFLLSLREEALVSQSAVNKAVDGIDELFANYSESIKEHLMKGRDPESGTISEEHIRQTIAKFQENSLFSDVDSKKKLDSFSKQYCTFIEPQKVELYKEEKTDKSGKIRVKTYNAYVCQFLPGLKRLLTRRDILECVDNPLENTEGVYRTYQDGRNAKTHPILSDPKNLGIQLCYDDLEISSPLGPVKHKLSLYYWTLANIHPHLRSSLKAIGIAAIVNHSDIMKCESSGTAFTSLDDKYHMHCKVLAPFLNDIKLLEQGIKVDLNEEETREFKGTLQSVTGDTPAVAVLGGFKESVGPAHKPCHLCLADHHEMKAIFNEDCFEKRTEENRKIHLKSITDAKTMKERQTNSTATGYNGPSCIAGLDSFNQISCFLYDTMHIILEGVLPAHMRLLLDYCVNNKHVYSIKEINEEVKSLSSQLSPEDRPAPIKIEHLQSSLRQSASQMLRLATLLPIFMASKPEIEDRLSNFSLLLRITYGLLCYELTDAEIEKLKRMIQSHHEKFMVDYPDFDITPKFHYMIHLPSQIQEFGPTRYTWSMRYESMHSYIKNIMRIIKNFKNPPKSCSYRYESLRACQMFIAPGEKPQNYLVPKDSFTGVKVMKLKEYSFSYLVTPILGNPNLLIKSCGKLLTKGVEFSVGSVVLLKRDKPPSLGEIKGIVTYEEITLLIISKLQCEQFSCLSNSFCVLTPPNPDYTVTFTQNLAFFRPLLKLKYKQLELIVPKYHNLVLDYSE</sequence>
<evidence type="ECO:0000313" key="2">
    <source>
        <dbReference type="EMBL" id="KAK3924331.1"/>
    </source>
</evidence>
<evidence type="ECO:0000256" key="1">
    <source>
        <dbReference type="SAM" id="MobiDB-lite"/>
    </source>
</evidence>
<gene>
    <name evidence="2" type="ORF">KUF71_012298</name>
</gene>
<dbReference type="PANTHER" id="PTHR46579">
    <property type="entry name" value="F5/8 TYPE C DOMAIN-CONTAINING PROTEIN-RELATED"/>
    <property type="match status" value="1"/>
</dbReference>
<comment type="caution">
    <text evidence="2">The sequence shown here is derived from an EMBL/GenBank/DDBJ whole genome shotgun (WGS) entry which is preliminary data.</text>
</comment>
<protein>
    <submittedName>
        <fullName evidence="2">Zinc finger protein 653</fullName>
    </submittedName>
</protein>
<reference evidence="2" key="1">
    <citation type="submission" date="2021-07" db="EMBL/GenBank/DDBJ databases">
        <authorList>
            <person name="Catto M.A."/>
            <person name="Jacobson A."/>
            <person name="Kennedy G."/>
            <person name="Labadie P."/>
            <person name="Hunt B.G."/>
            <person name="Srinivasan R."/>
        </authorList>
    </citation>
    <scope>NUCLEOTIDE SEQUENCE</scope>
    <source>
        <strain evidence="2">PL_HMW_Pooled</strain>
        <tissue evidence="2">Head</tissue>
    </source>
</reference>
<feature type="region of interest" description="Disordered" evidence="1">
    <location>
        <begin position="137"/>
        <end position="209"/>
    </location>
</feature>
<feature type="compositionally biased region" description="Polar residues" evidence="1">
    <location>
        <begin position="197"/>
        <end position="209"/>
    </location>
</feature>
<reference evidence="2" key="2">
    <citation type="journal article" date="2023" name="BMC Genomics">
        <title>Pest status, molecular evolution, and epigenetic factors derived from the genome assembly of Frankliniella fusca, a thysanopteran phytovirus vector.</title>
        <authorList>
            <person name="Catto M.A."/>
            <person name="Labadie P.E."/>
            <person name="Jacobson A.L."/>
            <person name="Kennedy G.G."/>
            <person name="Srinivasan R."/>
            <person name="Hunt B.G."/>
        </authorList>
    </citation>
    <scope>NUCLEOTIDE SEQUENCE</scope>
    <source>
        <strain evidence="2">PL_HMW_Pooled</strain>
    </source>
</reference>
<evidence type="ECO:0000313" key="3">
    <source>
        <dbReference type="Proteomes" id="UP001219518"/>
    </source>
</evidence>
<proteinExistence type="predicted"/>
<dbReference type="EMBL" id="JAHWGI010001173">
    <property type="protein sequence ID" value="KAK3924331.1"/>
    <property type="molecule type" value="Genomic_DNA"/>
</dbReference>
<dbReference type="AlphaFoldDB" id="A0AAE1HPB1"/>
<keyword evidence="3" id="KW-1185">Reference proteome</keyword>